<name>A0A5M6IJN3_9PROT</name>
<organism evidence="1 2">
    <name type="scientific">Rhodovastum atsumiense</name>
    <dbReference type="NCBI Taxonomy" id="504468"/>
    <lineage>
        <taxon>Bacteria</taxon>
        <taxon>Pseudomonadati</taxon>
        <taxon>Pseudomonadota</taxon>
        <taxon>Alphaproteobacteria</taxon>
        <taxon>Acetobacterales</taxon>
        <taxon>Acetobacteraceae</taxon>
        <taxon>Rhodovastum</taxon>
    </lineage>
</organism>
<evidence type="ECO:0000313" key="2">
    <source>
        <dbReference type="Proteomes" id="UP000325255"/>
    </source>
</evidence>
<dbReference type="AlphaFoldDB" id="A0A5M6IJN3"/>
<proteinExistence type="predicted"/>
<dbReference type="Proteomes" id="UP000325255">
    <property type="component" value="Unassembled WGS sequence"/>
</dbReference>
<feature type="non-terminal residue" evidence="1">
    <location>
        <position position="402"/>
    </location>
</feature>
<dbReference type="EMBL" id="VWPK01000081">
    <property type="protein sequence ID" value="KAA5608460.1"/>
    <property type="molecule type" value="Genomic_DNA"/>
</dbReference>
<comment type="caution">
    <text evidence="1">The sequence shown here is derived from an EMBL/GenBank/DDBJ whole genome shotgun (WGS) entry which is preliminary data.</text>
</comment>
<reference evidence="1 2" key="1">
    <citation type="submission" date="2019-09" db="EMBL/GenBank/DDBJ databases">
        <title>Genome sequence of Rhodovastum atsumiense, a diverse member of the Acetobacteraceae family of non-sulfur purple photosynthetic bacteria.</title>
        <authorList>
            <person name="Meyer T."/>
            <person name="Kyndt J."/>
        </authorList>
    </citation>
    <scope>NUCLEOTIDE SEQUENCE [LARGE SCALE GENOMIC DNA]</scope>
    <source>
        <strain evidence="1 2">DSM 21279</strain>
    </source>
</reference>
<sequence>METGETVDDRRVLRTMQGHVMDERCSSQLMDTDDKEVVPGCGVAPVPPRKLRDAITCAFWLVDNVAPRQGKRRGASVAAPNGIYTESSRAVVADVLRDVFLKGGDSYLAAAQAELRALGYKGQLAENCLSGIALEFALHAETTAVAFDAPVPAWATAILDARLGVSKGDSTHGRRLAGEPLRKASDASKAVMEPADVGAAQVAAVAEPVVEPADAGAAEVSAVAEPAVESAEAGDAEVAAVAEPAVEPVDAGDAEVSAVAEPAVEPVDAGDVEVAAVAEPVVEPVDAAAAEVSAVAEPVAEPVDAGAAEVSAVAEPAVEPAEAGDAEVAAVAEPVVEPAEAGAAEVAAVAEPVVEPAEAGDAEVAAVAEPAVEPAEAGAAEVSAVAEPAVEPVDAGAAEVSA</sequence>
<gene>
    <name evidence="1" type="ORF">F1189_28885</name>
</gene>
<evidence type="ECO:0000313" key="1">
    <source>
        <dbReference type="EMBL" id="KAA5608460.1"/>
    </source>
</evidence>
<protein>
    <submittedName>
        <fullName evidence="1">Uncharacterized protein</fullName>
    </submittedName>
</protein>
<accession>A0A5M6IJN3</accession>
<keyword evidence="2" id="KW-1185">Reference proteome</keyword>